<feature type="coiled-coil region" evidence="1">
    <location>
        <begin position="105"/>
        <end position="139"/>
    </location>
</feature>
<dbReference type="RefSeq" id="WP_010857809.1">
    <property type="nucleotide sequence ID" value="NZ_KB933398.1"/>
</dbReference>
<accession>R7ZIC1</accession>
<dbReference type="Proteomes" id="UP000013911">
    <property type="component" value="Unassembled WGS sequence"/>
</dbReference>
<name>R7ZIC1_LYSSH</name>
<proteinExistence type="predicted"/>
<sequence>MTLDELKSLFKKQIPAAYESLKEAEAMPEGEAKRYKISAALQTIGQVQDILTSCWDELRFKDGLILAHRAENVPREHTARIFYDYAHVEPERAIHNLQALEGISYKKLYKILSTQENDLEHLEAERQRSMAERIKAREQRIKG</sequence>
<dbReference type="PATRIC" id="fig|1285586.5.peg.856"/>
<comment type="caution">
    <text evidence="2">The sequence shown here is derived from an EMBL/GenBank/DDBJ whole genome shotgun (WGS) entry which is preliminary data.</text>
</comment>
<dbReference type="OrthoDB" id="2734925at2"/>
<dbReference type="HOGENOM" id="CLU_1803829_0_0_9"/>
<evidence type="ECO:0000313" key="2">
    <source>
        <dbReference type="EMBL" id="EON73840.1"/>
    </source>
</evidence>
<evidence type="ECO:0000256" key="1">
    <source>
        <dbReference type="SAM" id="Coils"/>
    </source>
</evidence>
<dbReference type="EMBL" id="AQPX01000008">
    <property type="protein sequence ID" value="EON73840.1"/>
    <property type="molecule type" value="Genomic_DNA"/>
</dbReference>
<keyword evidence="1" id="KW-0175">Coiled coil</keyword>
<reference evidence="2 3" key="1">
    <citation type="submission" date="2013-04" db="EMBL/GenBank/DDBJ databases">
        <title>Draft genome of the heavy metal tolerant bacterium Lysinibacillus sphaericus strain OT4b.31.</title>
        <authorList>
            <person name="Pena-Montenegro T.D."/>
            <person name="Dussan J."/>
        </authorList>
    </citation>
    <scope>NUCLEOTIDE SEQUENCE [LARGE SCALE GENOMIC DNA]</scope>
    <source>
        <strain evidence="2 3">OT4b.31</strain>
    </source>
</reference>
<protein>
    <submittedName>
        <fullName evidence="2">Uncharacterized protein</fullName>
    </submittedName>
</protein>
<gene>
    <name evidence="2" type="ORF">H131_04224</name>
</gene>
<evidence type="ECO:0000313" key="3">
    <source>
        <dbReference type="Proteomes" id="UP000013911"/>
    </source>
</evidence>
<organism evidence="2 3">
    <name type="scientific">Lysinibacillus sphaericus OT4b.31</name>
    <dbReference type="NCBI Taxonomy" id="1285586"/>
    <lineage>
        <taxon>Bacteria</taxon>
        <taxon>Bacillati</taxon>
        <taxon>Bacillota</taxon>
        <taxon>Bacilli</taxon>
        <taxon>Bacillales</taxon>
        <taxon>Bacillaceae</taxon>
        <taxon>Lysinibacillus</taxon>
    </lineage>
</organism>
<dbReference type="AlphaFoldDB" id="R7ZIC1"/>